<comment type="caution">
    <text evidence="2">The sequence shown here is derived from an EMBL/GenBank/DDBJ whole genome shotgun (WGS) entry which is preliminary data.</text>
</comment>
<dbReference type="PANTHER" id="PTHR34109:SF1">
    <property type="entry name" value="VOC DOMAIN-CONTAINING PROTEIN"/>
    <property type="match status" value="1"/>
</dbReference>
<proteinExistence type="predicted"/>
<dbReference type="Gene3D" id="3.10.180.10">
    <property type="entry name" value="2,3-Dihydroxybiphenyl 1,2-Dioxygenase, domain 1"/>
    <property type="match status" value="1"/>
</dbReference>
<dbReference type="PROSITE" id="PS51819">
    <property type="entry name" value="VOC"/>
    <property type="match status" value="1"/>
</dbReference>
<feature type="domain" description="VOC" evidence="1">
    <location>
        <begin position="1"/>
        <end position="122"/>
    </location>
</feature>
<keyword evidence="3" id="KW-1185">Reference proteome</keyword>
<name>A0ABP8DQK2_9ACTN</name>
<dbReference type="InterPro" id="IPR037523">
    <property type="entry name" value="VOC_core"/>
</dbReference>
<dbReference type="RefSeq" id="WP_345139048.1">
    <property type="nucleotide sequence ID" value="NZ_BAABAT010000048.1"/>
</dbReference>
<accession>A0ABP8DQK2</accession>
<dbReference type="Proteomes" id="UP001500620">
    <property type="component" value="Unassembled WGS sequence"/>
</dbReference>
<evidence type="ECO:0000313" key="2">
    <source>
        <dbReference type="EMBL" id="GAA4261881.1"/>
    </source>
</evidence>
<dbReference type="InterPro" id="IPR004360">
    <property type="entry name" value="Glyas_Fos-R_dOase_dom"/>
</dbReference>
<dbReference type="InterPro" id="IPR029068">
    <property type="entry name" value="Glyas_Bleomycin-R_OHBP_Dase"/>
</dbReference>
<evidence type="ECO:0000259" key="1">
    <source>
        <dbReference type="PROSITE" id="PS51819"/>
    </source>
</evidence>
<dbReference type="EMBL" id="BAABAT010000048">
    <property type="protein sequence ID" value="GAA4261881.1"/>
    <property type="molecule type" value="Genomic_DNA"/>
</dbReference>
<reference evidence="3" key="1">
    <citation type="journal article" date="2019" name="Int. J. Syst. Evol. Microbiol.">
        <title>The Global Catalogue of Microorganisms (GCM) 10K type strain sequencing project: providing services to taxonomists for standard genome sequencing and annotation.</title>
        <authorList>
            <consortium name="The Broad Institute Genomics Platform"/>
            <consortium name="The Broad Institute Genome Sequencing Center for Infectious Disease"/>
            <person name="Wu L."/>
            <person name="Ma J."/>
        </authorList>
    </citation>
    <scope>NUCLEOTIDE SEQUENCE [LARGE SCALE GENOMIC DNA]</scope>
    <source>
        <strain evidence="3">JCM 17441</strain>
    </source>
</reference>
<dbReference type="PANTHER" id="PTHR34109">
    <property type="entry name" value="BNAUNNG04460D PROTEIN-RELATED"/>
    <property type="match status" value="1"/>
</dbReference>
<sequence>MTSIQPELWVDRASAAVAFYAEAFGATVLHQVGDGDEIVAQLAVGEAVFWVAAAGPGMGQFSPAAIGGATGRTLLVVDDPDAVAEQAVAAGAAQRSPVADEHGWRVGRIVDPFGHEWEIGRPYGHNAETTTGHRAQI</sequence>
<evidence type="ECO:0000313" key="3">
    <source>
        <dbReference type="Proteomes" id="UP001500620"/>
    </source>
</evidence>
<dbReference type="SUPFAM" id="SSF54593">
    <property type="entry name" value="Glyoxalase/Bleomycin resistance protein/Dihydroxybiphenyl dioxygenase"/>
    <property type="match status" value="1"/>
</dbReference>
<gene>
    <name evidence="2" type="ORF">GCM10022255_096320</name>
</gene>
<organism evidence="2 3">
    <name type="scientific">Dactylosporangium darangshiense</name>
    <dbReference type="NCBI Taxonomy" id="579108"/>
    <lineage>
        <taxon>Bacteria</taxon>
        <taxon>Bacillati</taxon>
        <taxon>Actinomycetota</taxon>
        <taxon>Actinomycetes</taxon>
        <taxon>Micromonosporales</taxon>
        <taxon>Micromonosporaceae</taxon>
        <taxon>Dactylosporangium</taxon>
    </lineage>
</organism>
<protein>
    <submittedName>
        <fullName evidence="2">VOC family protein</fullName>
    </submittedName>
</protein>
<dbReference type="Pfam" id="PF00903">
    <property type="entry name" value="Glyoxalase"/>
    <property type="match status" value="1"/>
</dbReference>